<organism evidence="3 4">
    <name type="scientific">Pseudogymnoascus verrucosus</name>
    <dbReference type="NCBI Taxonomy" id="342668"/>
    <lineage>
        <taxon>Eukaryota</taxon>
        <taxon>Fungi</taxon>
        <taxon>Dikarya</taxon>
        <taxon>Ascomycota</taxon>
        <taxon>Pezizomycotina</taxon>
        <taxon>Leotiomycetes</taxon>
        <taxon>Thelebolales</taxon>
        <taxon>Thelebolaceae</taxon>
        <taxon>Pseudogymnoascus</taxon>
    </lineage>
</organism>
<feature type="compositionally biased region" description="Polar residues" evidence="1">
    <location>
        <begin position="778"/>
        <end position="794"/>
    </location>
</feature>
<feature type="region of interest" description="Disordered" evidence="1">
    <location>
        <begin position="778"/>
        <end position="822"/>
    </location>
</feature>
<feature type="region of interest" description="Disordered" evidence="1">
    <location>
        <begin position="105"/>
        <end position="125"/>
    </location>
</feature>
<dbReference type="Proteomes" id="UP000091956">
    <property type="component" value="Unassembled WGS sequence"/>
</dbReference>
<feature type="region of interest" description="Disordered" evidence="1">
    <location>
        <begin position="196"/>
        <end position="225"/>
    </location>
</feature>
<evidence type="ECO:0000313" key="4">
    <source>
        <dbReference type="Proteomes" id="UP000091956"/>
    </source>
</evidence>
<feature type="compositionally biased region" description="Polar residues" evidence="1">
    <location>
        <begin position="357"/>
        <end position="373"/>
    </location>
</feature>
<dbReference type="EMBL" id="KV460288">
    <property type="protein sequence ID" value="OBT91515.1"/>
    <property type="molecule type" value="Genomic_DNA"/>
</dbReference>
<feature type="region of interest" description="Disordered" evidence="1">
    <location>
        <begin position="622"/>
        <end position="653"/>
    </location>
</feature>
<feature type="transmembrane region" description="Helical" evidence="2">
    <location>
        <begin position="1183"/>
        <end position="1208"/>
    </location>
</feature>
<reference evidence="3 4" key="1">
    <citation type="submission" date="2016-03" db="EMBL/GenBank/DDBJ databases">
        <title>Comparative genomics of Pseudogymnoascus destructans, the fungus causing white-nose syndrome of bats.</title>
        <authorList>
            <person name="Palmer J.M."/>
            <person name="Drees K.P."/>
            <person name="Foster J.T."/>
            <person name="Lindner D.L."/>
        </authorList>
    </citation>
    <scope>NUCLEOTIDE SEQUENCE [LARGE SCALE GENOMIC DNA]</scope>
    <source>
        <strain evidence="3 4">UAMH 10579</strain>
    </source>
</reference>
<dbReference type="GeneID" id="28843900"/>
<accession>A0A1B8G6R6</accession>
<dbReference type="RefSeq" id="XP_018125248.1">
    <property type="nucleotide sequence ID" value="XM_018279912.2"/>
</dbReference>
<protein>
    <submittedName>
        <fullName evidence="3">Uncharacterized protein</fullName>
    </submittedName>
</protein>
<keyword evidence="4" id="KW-1185">Reference proteome</keyword>
<keyword evidence="2" id="KW-0472">Membrane</keyword>
<evidence type="ECO:0000256" key="1">
    <source>
        <dbReference type="SAM" id="MobiDB-lite"/>
    </source>
</evidence>
<feature type="compositionally biased region" description="Polar residues" evidence="1">
    <location>
        <begin position="205"/>
        <end position="214"/>
    </location>
</feature>
<keyword evidence="2" id="KW-0812">Transmembrane</keyword>
<keyword evidence="2" id="KW-1133">Transmembrane helix</keyword>
<evidence type="ECO:0000256" key="2">
    <source>
        <dbReference type="SAM" id="Phobius"/>
    </source>
</evidence>
<feature type="transmembrane region" description="Helical" evidence="2">
    <location>
        <begin position="1141"/>
        <end position="1162"/>
    </location>
</feature>
<reference evidence="4" key="2">
    <citation type="journal article" date="2018" name="Nat. Commun.">
        <title>Extreme sensitivity to ultraviolet light in the fungal pathogen causing white-nose syndrome of bats.</title>
        <authorList>
            <person name="Palmer J.M."/>
            <person name="Drees K.P."/>
            <person name="Foster J.T."/>
            <person name="Lindner D.L."/>
        </authorList>
    </citation>
    <scope>NUCLEOTIDE SEQUENCE [LARGE SCALE GENOMIC DNA]</scope>
    <source>
        <strain evidence="4">UAMH 10579</strain>
    </source>
</reference>
<feature type="compositionally biased region" description="Polar residues" evidence="1">
    <location>
        <begin position="114"/>
        <end position="124"/>
    </location>
</feature>
<feature type="region of interest" description="Disordered" evidence="1">
    <location>
        <begin position="354"/>
        <end position="373"/>
    </location>
</feature>
<dbReference type="STRING" id="342668.A0A1B8G6R6"/>
<name>A0A1B8G6R6_9PEZI</name>
<evidence type="ECO:0000313" key="3">
    <source>
        <dbReference type="EMBL" id="OBT91515.1"/>
    </source>
</evidence>
<gene>
    <name evidence="3" type="ORF">VE01_10514</name>
</gene>
<dbReference type="AlphaFoldDB" id="A0A1B8G6R6"/>
<sequence>MDPDVTIAGIVPHENDLQRSVQTANMAGASQTVAPKATHGTFQLSKNDSTMSFAKFTAPLSNSDSFGNLAKVTTRPSQNSLAGSRKFTPVQSVFNDFATAHSSITSKNSRAKLSENSPTESSLPKTELTLEHFEVKSKRLDTAFPDKPSIPPRAALNNVRNLSLEFGALGAASESEKGVFSTRNYGKVFSPRLSIVKDSPRSDSESPAGSSSLLVNPPSTPNARVNLLAPRPVRPTSSVYSVSSPSPAPKNFFHGPESNVLPPTQVNEDDVNFISSSPTIDQSKYQPGLFHSTSESVIHNHNYGEVQHIESNFGNFGDDSRSYYGYDEDISFEGSNNGEDLILFPDQIQTFEDKDQTSLSNPSTVSLSNSAPHSESGTVLHHVEFAGVDDDNFSLMSYYDEENSIESIVYLENIPTATRATHGCPMICPSQESIQPAPFTPFRHGTNTSAPVTGNPSNIGLPRVPAPPGRVYLADSSPRVLGPSSSPYDDTHNLLGLSPNTPTKKHAGKQANSASPLKNGFSEDDEKSMSPATHNRHERNISIELHGMADDGGNSDKAPSPKKGEVGVQTTPPSYKSVIRNLRSDQKRLSKIFSDGFYATRHSPSKKAWHRRNKDKAIKIPIRPLPGKDRSPRISKYRTSGSSNVTGKEDDPNDWETVTDSIMLFSRDDEKENIRPFVDAAFNEAGSSIANFSDHLGESSSGPILAALTLAQSEQVMHYRDRYNGDDGMYQGHVMETSSSAMLPRRRMHGTDGFPLNGFRTPKRGFEAVTSSLIPEDTLSSPLENYSRSRSRQNGPVAKPQYKSRFNDDFHQDPTISTTMDMTLPGRGNFAGPSTPMHWVAGDDHLEVDLRGSPRNRGANSPDSFMQMVMQANGGTMPQYMGDHDSERRTLGSSIADVSTVADNQSFIDLHGGPAANENHQYGGLYAFNQNPNAKERTGITPGNSRARAPLVKGPPGAFYRKLQSKANSLLAKKVDKVDKVDETPTKMPSSPTKTRVTYSPSRMLRPLSLVADSLGPMNQIIPQPADIENYVYRSPLAPVQSAEWMNLYSTADLNRINSSPHSAHSSPRFEQSTPRFDQSSPRPIDSPLNSVHSSPLIGEPLLRDPAWHIHEGPPRLSAWIHDNSSTATDTADRKAKISNVALAICMLLPPALLLLRVGWLDQFMIWYTKGDISHFGKTQKKAAGYLFAAYVCSATVVVIITVLVHTFHAGAA</sequence>
<feature type="region of interest" description="Disordered" evidence="1">
    <location>
        <begin position="1059"/>
        <end position="1091"/>
    </location>
</feature>
<dbReference type="OrthoDB" id="5353066at2759"/>
<feature type="region of interest" description="Disordered" evidence="1">
    <location>
        <begin position="474"/>
        <end position="572"/>
    </location>
</feature>
<feature type="compositionally biased region" description="Polar residues" evidence="1">
    <location>
        <begin position="637"/>
        <end position="646"/>
    </location>
</feature>
<proteinExistence type="predicted"/>